<protein>
    <recommendedName>
        <fullName evidence="3">DUF6534 domain-containing protein</fullName>
    </recommendedName>
</protein>
<evidence type="ECO:0000259" key="3">
    <source>
        <dbReference type="Pfam" id="PF20152"/>
    </source>
</evidence>
<feature type="transmembrane region" description="Helical" evidence="2">
    <location>
        <begin position="89"/>
        <end position="111"/>
    </location>
</feature>
<feature type="transmembrane region" description="Helical" evidence="2">
    <location>
        <begin position="164"/>
        <end position="187"/>
    </location>
</feature>
<dbReference type="PANTHER" id="PTHR40465:SF1">
    <property type="entry name" value="DUF6534 DOMAIN-CONTAINING PROTEIN"/>
    <property type="match status" value="1"/>
</dbReference>
<gene>
    <name evidence="4" type="ORF">GFSPODELE1_LOCUS4149</name>
</gene>
<keyword evidence="2" id="KW-1133">Transmembrane helix</keyword>
<reference evidence="5" key="1">
    <citation type="submission" date="2024-04" db="EMBL/GenBank/DDBJ databases">
        <authorList>
            <person name="Shaw F."/>
            <person name="Minotto A."/>
        </authorList>
    </citation>
    <scope>NUCLEOTIDE SEQUENCE [LARGE SCALE GENOMIC DNA]</scope>
</reference>
<feature type="transmembrane region" description="Helical" evidence="2">
    <location>
        <begin position="15"/>
        <end position="40"/>
    </location>
</feature>
<organism evidence="4 5">
    <name type="scientific">Somion occarium</name>
    <dbReference type="NCBI Taxonomy" id="3059160"/>
    <lineage>
        <taxon>Eukaryota</taxon>
        <taxon>Fungi</taxon>
        <taxon>Dikarya</taxon>
        <taxon>Basidiomycota</taxon>
        <taxon>Agaricomycotina</taxon>
        <taxon>Agaricomycetes</taxon>
        <taxon>Polyporales</taxon>
        <taxon>Cerrenaceae</taxon>
        <taxon>Somion</taxon>
    </lineage>
</organism>
<feature type="transmembrane region" description="Helical" evidence="2">
    <location>
        <begin position="123"/>
        <end position="144"/>
    </location>
</feature>
<dbReference type="Pfam" id="PF20152">
    <property type="entry name" value="DUF6534"/>
    <property type="match status" value="1"/>
</dbReference>
<feature type="transmembrane region" description="Helical" evidence="2">
    <location>
        <begin position="52"/>
        <end position="69"/>
    </location>
</feature>
<dbReference type="PANTHER" id="PTHR40465">
    <property type="entry name" value="CHROMOSOME 1, WHOLE GENOME SHOTGUN SEQUENCE"/>
    <property type="match status" value="1"/>
</dbReference>
<feature type="compositionally biased region" description="Basic and acidic residues" evidence="1">
    <location>
        <begin position="304"/>
        <end position="313"/>
    </location>
</feature>
<evidence type="ECO:0000313" key="5">
    <source>
        <dbReference type="Proteomes" id="UP001497453"/>
    </source>
</evidence>
<evidence type="ECO:0000313" key="4">
    <source>
        <dbReference type="EMBL" id="CAL1702654.1"/>
    </source>
</evidence>
<evidence type="ECO:0000256" key="2">
    <source>
        <dbReference type="SAM" id="Phobius"/>
    </source>
</evidence>
<keyword evidence="2" id="KW-0812">Transmembrane</keyword>
<dbReference type="InterPro" id="IPR045339">
    <property type="entry name" value="DUF6534"/>
</dbReference>
<name>A0ABP1D7F5_9APHY</name>
<dbReference type="EMBL" id="OZ037945">
    <property type="protein sequence ID" value="CAL1702654.1"/>
    <property type="molecule type" value="Genomic_DNA"/>
</dbReference>
<feature type="region of interest" description="Disordered" evidence="1">
    <location>
        <begin position="300"/>
        <end position="319"/>
    </location>
</feature>
<sequence>MSAAMEAAPSIPEVLGGMIVGLGLGLILYGITLAQSYVYMLNCEDDRSWMKWTVATIFVLETLHTVFVFCELYQYSVNAIQHPELISEIHWSVGTILFSSNAIAALVEAFYIRRQWILSKSYILTIGTSILLLVRIGVHIAVSIETYLFPTWQSFHEKRGLNALVQTTLGLGAAVDAVLAASMVYYLRREKSTYTGAKGIITWMMMYAVHSGLILMAVSLAVVITFVCLKHSLLFTGFIAIVGKLYANSLLGTLNARQVFRSKNSDPIVKFSSNAIQLSSMHQRSMPSRPELRVEISQETSMMSDKHMHRDLKSPQVDV</sequence>
<dbReference type="Proteomes" id="UP001497453">
    <property type="component" value="Chromosome 2"/>
</dbReference>
<accession>A0ABP1D7F5</accession>
<feature type="domain" description="DUF6534" evidence="3">
    <location>
        <begin position="173"/>
        <end position="258"/>
    </location>
</feature>
<proteinExistence type="predicted"/>
<keyword evidence="5" id="KW-1185">Reference proteome</keyword>
<keyword evidence="2" id="KW-0472">Membrane</keyword>
<feature type="transmembrane region" description="Helical" evidence="2">
    <location>
        <begin position="207"/>
        <end position="227"/>
    </location>
</feature>
<feature type="transmembrane region" description="Helical" evidence="2">
    <location>
        <begin position="233"/>
        <end position="254"/>
    </location>
</feature>
<evidence type="ECO:0000256" key="1">
    <source>
        <dbReference type="SAM" id="MobiDB-lite"/>
    </source>
</evidence>